<evidence type="ECO:0000313" key="2">
    <source>
        <dbReference type="EMBL" id="SEI82106.1"/>
    </source>
</evidence>
<evidence type="ECO:0000259" key="1">
    <source>
        <dbReference type="Pfam" id="PF08000"/>
    </source>
</evidence>
<keyword evidence="3" id="KW-1185">Reference proteome</keyword>
<accession>A0A1H6TS75</accession>
<dbReference type="Gene3D" id="2.30.29.50">
    <property type="entry name" value="Bacterial Pleckstrin homology domain"/>
    <property type="match status" value="1"/>
</dbReference>
<evidence type="ECO:0000313" key="3">
    <source>
        <dbReference type="Proteomes" id="UP000199200"/>
    </source>
</evidence>
<name>A0A1H6TS75_9BACL</name>
<dbReference type="EMBL" id="FNZF01000001">
    <property type="protein sequence ID" value="SEI82106.1"/>
    <property type="molecule type" value="Genomic_DNA"/>
</dbReference>
<dbReference type="STRING" id="426757.SAMN04488127_0547"/>
<feature type="domain" description="Bacterial Pleckstrin homology" evidence="1">
    <location>
        <begin position="7"/>
        <end position="119"/>
    </location>
</feature>
<dbReference type="RefSeq" id="WP_092049647.1">
    <property type="nucleotide sequence ID" value="NZ_FNZF01000001.1"/>
</dbReference>
<dbReference type="Proteomes" id="UP000199200">
    <property type="component" value="Unassembled WGS sequence"/>
</dbReference>
<proteinExistence type="predicted"/>
<dbReference type="AlphaFoldDB" id="A0A1H6TS75"/>
<dbReference type="SUPFAM" id="SSF50729">
    <property type="entry name" value="PH domain-like"/>
    <property type="match status" value="1"/>
</dbReference>
<dbReference type="InterPro" id="IPR012544">
    <property type="entry name" value="PHb"/>
</dbReference>
<gene>
    <name evidence="2" type="ORF">SAMN04488127_0547</name>
</gene>
<organism evidence="2 3">
    <name type="scientific">Bhargavaea ginsengi</name>
    <dbReference type="NCBI Taxonomy" id="426757"/>
    <lineage>
        <taxon>Bacteria</taxon>
        <taxon>Bacillati</taxon>
        <taxon>Bacillota</taxon>
        <taxon>Bacilli</taxon>
        <taxon>Bacillales</taxon>
        <taxon>Caryophanaceae</taxon>
        <taxon>Bhargavaea</taxon>
    </lineage>
</organism>
<dbReference type="CDD" id="cd13225">
    <property type="entry name" value="PH-like_bacteria"/>
    <property type="match status" value="1"/>
</dbReference>
<dbReference type="OrthoDB" id="9803613at2"/>
<dbReference type="Pfam" id="PF08000">
    <property type="entry name" value="bPH_1"/>
    <property type="match status" value="1"/>
</dbReference>
<dbReference type="InterPro" id="IPR037063">
    <property type="entry name" value="PHb_sf"/>
</dbReference>
<reference evidence="3" key="1">
    <citation type="submission" date="2016-10" db="EMBL/GenBank/DDBJ databases">
        <authorList>
            <person name="Varghese N."/>
            <person name="Submissions S."/>
        </authorList>
    </citation>
    <scope>NUCLEOTIDE SEQUENCE [LARGE SCALE GENOMIC DNA]</scope>
    <source>
        <strain evidence="3">CGMCC 1.6763</strain>
    </source>
</reference>
<sequence>MAELSGMLAWTFSQEVAVPDDIQDLLVEGEEAVVAYKTIRDVAIVTNKRFIISDKQGLTGKKVEVYTIPFNSINMYSTENAGKLDFNAEIELWTRAGKMKINLGRGVDIRKLDKIIAKAIL</sequence>
<protein>
    <submittedName>
        <fullName evidence="2">PH domain-containing protein</fullName>
    </submittedName>
</protein>